<dbReference type="Proteomes" id="UP001187192">
    <property type="component" value="Unassembled WGS sequence"/>
</dbReference>
<reference evidence="1" key="1">
    <citation type="submission" date="2023-07" db="EMBL/GenBank/DDBJ databases">
        <title>draft genome sequence of fig (Ficus carica).</title>
        <authorList>
            <person name="Takahashi T."/>
            <person name="Nishimura K."/>
        </authorList>
    </citation>
    <scope>NUCLEOTIDE SEQUENCE</scope>
</reference>
<organism evidence="1 2">
    <name type="scientific">Ficus carica</name>
    <name type="common">Common fig</name>
    <dbReference type="NCBI Taxonomy" id="3494"/>
    <lineage>
        <taxon>Eukaryota</taxon>
        <taxon>Viridiplantae</taxon>
        <taxon>Streptophyta</taxon>
        <taxon>Embryophyta</taxon>
        <taxon>Tracheophyta</taxon>
        <taxon>Spermatophyta</taxon>
        <taxon>Magnoliopsida</taxon>
        <taxon>eudicotyledons</taxon>
        <taxon>Gunneridae</taxon>
        <taxon>Pentapetalae</taxon>
        <taxon>rosids</taxon>
        <taxon>fabids</taxon>
        <taxon>Rosales</taxon>
        <taxon>Moraceae</taxon>
        <taxon>Ficeae</taxon>
        <taxon>Ficus</taxon>
    </lineage>
</organism>
<proteinExistence type="predicted"/>
<evidence type="ECO:0000313" key="2">
    <source>
        <dbReference type="Proteomes" id="UP001187192"/>
    </source>
</evidence>
<gene>
    <name evidence="1" type="ORF">TIFTF001_026083</name>
</gene>
<evidence type="ECO:0000313" key="1">
    <source>
        <dbReference type="EMBL" id="GMN56970.1"/>
    </source>
</evidence>
<dbReference type="AlphaFoldDB" id="A0AA88AQU0"/>
<comment type="caution">
    <text evidence="1">The sequence shown here is derived from an EMBL/GenBank/DDBJ whole genome shotgun (WGS) entry which is preliminary data.</text>
</comment>
<accession>A0AA88AQU0</accession>
<name>A0AA88AQU0_FICCA</name>
<keyword evidence="2" id="KW-1185">Reference proteome</keyword>
<protein>
    <submittedName>
        <fullName evidence="1">Uncharacterized protein</fullName>
    </submittedName>
</protein>
<sequence length="72" mass="7915">MLLRFVEATNPSSSVTRLVYGLSWIGLAAPTIPWLRATVSSLLAILDARRWGMAGLTVKLRDGTTTRFVLII</sequence>
<dbReference type="EMBL" id="BTGU01000067">
    <property type="protein sequence ID" value="GMN56970.1"/>
    <property type="molecule type" value="Genomic_DNA"/>
</dbReference>